<evidence type="ECO:0000256" key="1">
    <source>
        <dbReference type="SAM" id="Coils"/>
    </source>
</evidence>
<dbReference type="Pfam" id="PF25770">
    <property type="entry name" value="CC_CEP63-bind_CEP152"/>
    <property type="match status" value="1"/>
</dbReference>
<feature type="coiled-coil region" evidence="1">
    <location>
        <begin position="796"/>
        <end position="823"/>
    </location>
</feature>
<dbReference type="InterPro" id="IPR051235">
    <property type="entry name" value="CEP152/SHC-Transforming"/>
</dbReference>
<feature type="coiled-coil region" evidence="1">
    <location>
        <begin position="719"/>
        <end position="746"/>
    </location>
</feature>
<feature type="coiled-coil region" evidence="1">
    <location>
        <begin position="539"/>
        <end position="603"/>
    </location>
</feature>
<dbReference type="HOGENOM" id="CLU_289733_0_0_1"/>
<accession>V3YYC9</accession>
<proteinExistence type="predicted"/>
<feature type="compositionally biased region" description="Basic and acidic residues" evidence="2">
    <location>
        <begin position="845"/>
        <end position="855"/>
    </location>
</feature>
<feature type="region of interest" description="Disordered" evidence="2">
    <location>
        <begin position="832"/>
        <end position="918"/>
    </location>
</feature>
<keyword evidence="5" id="KW-1185">Reference proteome</keyword>
<feature type="compositionally biased region" description="Basic and acidic residues" evidence="2">
    <location>
        <begin position="867"/>
        <end position="880"/>
    </location>
</feature>
<dbReference type="OMA" id="KHKDQYD"/>
<feature type="compositionally biased region" description="Low complexity" evidence="2">
    <location>
        <begin position="881"/>
        <end position="891"/>
    </location>
</feature>
<dbReference type="STRING" id="225164.V3YYC9"/>
<feature type="coiled-coil region" evidence="1">
    <location>
        <begin position="653"/>
        <end position="694"/>
    </location>
</feature>
<dbReference type="InterPro" id="IPR057659">
    <property type="entry name" value="CEP152_CC"/>
</dbReference>
<dbReference type="OrthoDB" id="10064205at2759"/>
<feature type="compositionally biased region" description="Basic and acidic residues" evidence="2">
    <location>
        <begin position="26"/>
        <end position="37"/>
    </location>
</feature>
<feature type="region of interest" description="Disordered" evidence="2">
    <location>
        <begin position="26"/>
        <end position="90"/>
    </location>
</feature>
<protein>
    <recommendedName>
        <fullName evidence="3">CEP152 CEP63 binding coiled coil domain-containing protein</fullName>
    </recommendedName>
</protein>
<dbReference type="Proteomes" id="UP000030746">
    <property type="component" value="Unassembled WGS sequence"/>
</dbReference>
<feature type="domain" description="CEP152 CEP63 binding coiled coil" evidence="3">
    <location>
        <begin position="1001"/>
        <end position="1042"/>
    </location>
</feature>
<dbReference type="PANTHER" id="PTHR10337:SF6">
    <property type="entry name" value="CENTROSOMAL PROTEIN OF 152 KDA"/>
    <property type="match status" value="1"/>
</dbReference>
<evidence type="ECO:0000313" key="4">
    <source>
        <dbReference type="EMBL" id="ESO83143.1"/>
    </source>
</evidence>
<sequence length="1058" mass="123751">MDPGSVGTSLHFDGREVQNLQELEYQREEEQQQDELRQMLTNAFDLMDEDILSETSEENESHDGGSFQGDSSFNQGHHGDNDKHSENHRNGALYSQNDQFQHQANQQNFHPLDPSHSHQNEVISEYPQPHQVLNNRNFQPFSTTNYQQQFSSLPSNNVDPRTEQLGHVRNNHPEIEARESYPNNRPADYYTQNNYAENFNHYAETPEPHPQPDAGNGYFTENRYNFEGRSSLDISYPNPVTQPLEAPENNPLYGRTSQDFDQQYHNQFQQRNLATDHQVLRRQSQSVEDFHNIPSHQFSRTSLDQDHYRHHQNKVPHHQFQQAGQDFLSHDHPPHPNQFQNFDTHQNGYTEPTNQYQDVPHKVQYHTDDDDSLPNKRNAPEPHVLDSYSDEIQQLKILNKARAHEAEELAHKYETLKTESAREMRIFKHQMTLLEEEKERLKKLNRQLEESTKGVTEENNTLKMNLEKQENESRRLAEIREDMVKKLTAAETSIENLNYQIMDLQLSDSQNKHRQQNEMMITGLQEKFDQERLVLNEKLDKAFQVISEKEDAIDSLNKELQEERMKASLLEKNESLRGGGELYKSLQQEVQELKEQIKHSKSASRLGTFSKSSELLEHVQDDSMVDLGIRKTLHFNSTPNISHLDDQHSEKIMAELRHEIESNHSTIKKLQDLVERLQRDLTNANCHVEILRKTLESSEKTRKDGDEIEKRLQEMVENEEKLITINNDLNQKLGKLEEETKNMVTQSELDTALQELDKIKEMYVTECEEREKQERQLWTEYEDKLKTTKDSFTETEKDLHKEIQNLQMKISAKEEIIKEMEIKQLTAKYSKPNDSSFVENLNSGPDEKLQTKTEAKSLPGLPKNKHEKAPKDPGSDDSKDSSLNNSFLKNLTCNSEKSFEKSDDSRMSSCSKSSMAERAMKDIKKQHQNEIEYVRNVLIEENKTMSVEFHQKMLEMRESHKNYIQKLKQDFRMEKEAMVTDFEKKQQIYLNHSKPNSQLVAQLQSQYLETLNKIKSTVLKHVKDSNLRAAERLKHELCTERRLDKAPVDTTLDGTLQE</sequence>
<feature type="compositionally biased region" description="Acidic residues" evidence="2">
    <location>
        <begin position="46"/>
        <end position="60"/>
    </location>
</feature>
<keyword evidence="1" id="KW-0175">Coiled coil</keyword>
<feature type="compositionally biased region" description="Polar residues" evidence="2">
    <location>
        <begin position="337"/>
        <end position="355"/>
    </location>
</feature>
<feature type="coiled-coil region" evidence="1">
    <location>
        <begin position="424"/>
        <end position="486"/>
    </location>
</feature>
<feature type="region of interest" description="Disordered" evidence="2">
    <location>
        <begin position="229"/>
        <end position="257"/>
    </location>
</feature>
<dbReference type="GO" id="GO:0007099">
    <property type="term" value="P:centriole replication"/>
    <property type="evidence" value="ECO:0007669"/>
    <property type="project" value="TreeGrafter"/>
</dbReference>
<feature type="compositionally biased region" description="Basic and acidic residues" evidence="2">
    <location>
        <begin position="897"/>
        <end position="906"/>
    </location>
</feature>
<dbReference type="AlphaFoldDB" id="V3YYC9"/>
<feature type="region of interest" description="Disordered" evidence="2">
    <location>
        <begin position="326"/>
        <end position="355"/>
    </location>
</feature>
<reference evidence="4 5" key="1">
    <citation type="journal article" date="2013" name="Nature">
        <title>Insights into bilaterian evolution from three spiralian genomes.</title>
        <authorList>
            <person name="Simakov O."/>
            <person name="Marletaz F."/>
            <person name="Cho S.J."/>
            <person name="Edsinger-Gonzales E."/>
            <person name="Havlak P."/>
            <person name="Hellsten U."/>
            <person name="Kuo D.H."/>
            <person name="Larsson T."/>
            <person name="Lv J."/>
            <person name="Arendt D."/>
            <person name="Savage R."/>
            <person name="Osoegawa K."/>
            <person name="de Jong P."/>
            <person name="Grimwood J."/>
            <person name="Chapman J.A."/>
            <person name="Shapiro H."/>
            <person name="Aerts A."/>
            <person name="Otillar R.P."/>
            <person name="Terry A.Y."/>
            <person name="Boore J.L."/>
            <person name="Grigoriev I.V."/>
            <person name="Lindberg D.R."/>
            <person name="Seaver E.C."/>
            <person name="Weisblat D.A."/>
            <person name="Putnam N.H."/>
            <person name="Rokhsar D.S."/>
        </authorList>
    </citation>
    <scope>NUCLEOTIDE SEQUENCE [LARGE SCALE GENOMIC DNA]</scope>
</reference>
<name>V3YYC9_LOTGI</name>
<dbReference type="EMBL" id="KB203771">
    <property type="protein sequence ID" value="ESO83143.1"/>
    <property type="molecule type" value="Genomic_DNA"/>
</dbReference>
<gene>
    <name evidence="4" type="ORF">LOTGIDRAFT_169545</name>
</gene>
<organism evidence="4 5">
    <name type="scientific">Lottia gigantea</name>
    <name type="common">Giant owl limpet</name>
    <dbReference type="NCBI Taxonomy" id="225164"/>
    <lineage>
        <taxon>Eukaryota</taxon>
        <taxon>Metazoa</taxon>
        <taxon>Spiralia</taxon>
        <taxon>Lophotrochozoa</taxon>
        <taxon>Mollusca</taxon>
        <taxon>Gastropoda</taxon>
        <taxon>Patellogastropoda</taxon>
        <taxon>Lottioidea</taxon>
        <taxon>Lottiidae</taxon>
        <taxon>Lottia</taxon>
    </lineage>
</organism>
<dbReference type="RefSeq" id="XP_009066093.1">
    <property type="nucleotide sequence ID" value="XM_009067845.1"/>
</dbReference>
<dbReference type="KEGG" id="lgi:LOTGIDRAFT_169545"/>
<dbReference type="CTD" id="20241170"/>
<evidence type="ECO:0000256" key="2">
    <source>
        <dbReference type="SAM" id="MobiDB-lite"/>
    </source>
</evidence>
<dbReference type="GO" id="GO:0005813">
    <property type="term" value="C:centrosome"/>
    <property type="evidence" value="ECO:0007669"/>
    <property type="project" value="TreeGrafter"/>
</dbReference>
<dbReference type="PANTHER" id="PTHR10337">
    <property type="entry name" value="SHC TRANSFORMING PROTEIN"/>
    <property type="match status" value="1"/>
</dbReference>
<feature type="compositionally biased region" description="Basic and acidic residues" evidence="2">
    <location>
        <begin position="77"/>
        <end position="89"/>
    </location>
</feature>
<dbReference type="GeneID" id="20241170"/>
<feature type="compositionally biased region" description="Low complexity" evidence="2">
    <location>
        <begin position="907"/>
        <end position="917"/>
    </location>
</feature>
<feature type="compositionally biased region" description="Polar residues" evidence="2">
    <location>
        <begin position="832"/>
        <end position="843"/>
    </location>
</feature>
<evidence type="ECO:0000313" key="5">
    <source>
        <dbReference type="Proteomes" id="UP000030746"/>
    </source>
</evidence>
<evidence type="ECO:0000259" key="3">
    <source>
        <dbReference type="Pfam" id="PF25770"/>
    </source>
</evidence>